<protein>
    <submittedName>
        <fullName evidence="1">Uncharacterized protein</fullName>
    </submittedName>
</protein>
<evidence type="ECO:0000313" key="1">
    <source>
        <dbReference type="EMBL" id="GBG92371.1"/>
    </source>
</evidence>
<dbReference type="Gramene" id="GBG92371">
    <property type="protein sequence ID" value="GBG92371"/>
    <property type="gene ID" value="CBR_g55279"/>
</dbReference>
<dbReference type="AlphaFoldDB" id="A0A388MCT3"/>
<evidence type="ECO:0000313" key="2">
    <source>
        <dbReference type="Proteomes" id="UP000265515"/>
    </source>
</evidence>
<dbReference type="Proteomes" id="UP000265515">
    <property type="component" value="Unassembled WGS sequence"/>
</dbReference>
<keyword evidence="2" id="KW-1185">Reference proteome</keyword>
<organism evidence="1 2">
    <name type="scientific">Chara braunii</name>
    <name type="common">Braun's stonewort</name>
    <dbReference type="NCBI Taxonomy" id="69332"/>
    <lineage>
        <taxon>Eukaryota</taxon>
        <taxon>Viridiplantae</taxon>
        <taxon>Streptophyta</taxon>
        <taxon>Charophyceae</taxon>
        <taxon>Charales</taxon>
        <taxon>Characeae</taxon>
        <taxon>Chara</taxon>
    </lineage>
</organism>
<proteinExistence type="predicted"/>
<dbReference type="EMBL" id="BFEA01001046">
    <property type="protein sequence ID" value="GBG92371.1"/>
    <property type="molecule type" value="Genomic_DNA"/>
</dbReference>
<accession>A0A388MCT3</accession>
<sequence length="69" mass="7919">MQQGRCSAQREVFPQLHLPLEPLLSPLQLCSPPARGCRRADGVQARRLFLRFRRTHVSRQQAPCTMALH</sequence>
<gene>
    <name evidence="1" type="ORF">CBR_g55279</name>
</gene>
<reference evidence="1 2" key="1">
    <citation type="journal article" date="2018" name="Cell">
        <title>The Chara Genome: Secondary Complexity and Implications for Plant Terrestrialization.</title>
        <authorList>
            <person name="Nishiyama T."/>
            <person name="Sakayama H."/>
            <person name="Vries J.D."/>
            <person name="Buschmann H."/>
            <person name="Saint-Marcoux D."/>
            <person name="Ullrich K.K."/>
            <person name="Haas F.B."/>
            <person name="Vanderstraeten L."/>
            <person name="Becker D."/>
            <person name="Lang D."/>
            <person name="Vosolsobe S."/>
            <person name="Rombauts S."/>
            <person name="Wilhelmsson P.K.I."/>
            <person name="Janitza P."/>
            <person name="Kern R."/>
            <person name="Heyl A."/>
            <person name="Rumpler F."/>
            <person name="Villalobos L.I.A.C."/>
            <person name="Clay J.M."/>
            <person name="Skokan R."/>
            <person name="Toyoda A."/>
            <person name="Suzuki Y."/>
            <person name="Kagoshima H."/>
            <person name="Schijlen E."/>
            <person name="Tajeshwar N."/>
            <person name="Catarino B."/>
            <person name="Hetherington A.J."/>
            <person name="Saltykova A."/>
            <person name="Bonnot C."/>
            <person name="Breuninger H."/>
            <person name="Symeonidi A."/>
            <person name="Radhakrishnan G.V."/>
            <person name="Van Nieuwerburgh F."/>
            <person name="Deforce D."/>
            <person name="Chang C."/>
            <person name="Karol K.G."/>
            <person name="Hedrich R."/>
            <person name="Ulvskov P."/>
            <person name="Glockner G."/>
            <person name="Delwiche C.F."/>
            <person name="Petrasek J."/>
            <person name="Van de Peer Y."/>
            <person name="Friml J."/>
            <person name="Beilby M."/>
            <person name="Dolan L."/>
            <person name="Kohara Y."/>
            <person name="Sugano S."/>
            <person name="Fujiyama A."/>
            <person name="Delaux P.-M."/>
            <person name="Quint M."/>
            <person name="TheiBen G."/>
            <person name="Hagemann M."/>
            <person name="Harholt J."/>
            <person name="Dunand C."/>
            <person name="Zachgo S."/>
            <person name="Langdale J."/>
            <person name="Maumus F."/>
            <person name="Straeten D.V.D."/>
            <person name="Gould S.B."/>
            <person name="Rensing S.A."/>
        </authorList>
    </citation>
    <scope>NUCLEOTIDE SEQUENCE [LARGE SCALE GENOMIC DNA]</scope>
    <source>
        <strain evidence="1 2">S276</strain>
    </source>
</reference>
<name>A0A388MCT3_CHABU</name>
<comment type="caution">
    <text evidence="1">The sequence shown here is derived from an EMBL/GenBank/DDBJ whole genome shotgun (WGS) entry which is preliminary data.</text>
</comment>